<keyword evidence="1" id="KW-0677">Repeat</keyword>
<dbReference type="SUPFAM" id="SSF54631">
    <property type="entry name" value="CBS-domain pair"/>
    <property type="match status" value="2"/>
</dbReference>
<dbReference type="InterPro" id="IPR046342">
    <property type="entry name" value="CBS_dom_sf"/>
</dbReference>
<evidence type="ECO:0000256" key="4">
    <source>
        <dbReference type="SAM" id="MobiDB-lite"/>
    </source>
</evidence>
<name>A0AA35YUK7_LACSI</name>
<organism evidence="6 7">
    <name type="scientific">Lactuca saligna</name>
    <name type="common">Willowleaf lettuce</name>
    <dbReference type="NCBI Taxonomy" id="75948"/>
    <lineage>
        <taxon>Eukaryota</taxon>
        <taxon>Viridiplantae</taxon>
        <taxon>Streptophyta</taxon>
        <taxon>Embryophyta</taxon>
        <taxon>Tracheophyta</taxon>
        <taxon>Spermatophyta</taxon>
        <taxon>Magnoliopsida</taxon>
        <taxon>eudicotyledons</taxon>
        <taxon>Gunneridae</taxon>
        <taxon>Pentapetalae</taxon>
        <taxon>asterids</taxon>
        <taxon>campanulids</taxon>
        <taxon>Asterales</taxon>
        <taxon>Asteraceae</taxon>
        <taxon>Cichorioideae</taxon>
        <taxon>Cichorieae</taxon>
        <taxon>Lactucinae</taxon>
        <taxon>Lactuca</taxon>
    </lineage>
</organism>
<dbReference type="Proteomes" id="UP001177003">
    <property type="component" value="Chromosome 4"/>
</dbReference>
<keyword evidence="7" id="KW-1185">Reference proteome</keyword>
<feature type="domain" description="CBS" evidence="5">
    <location>
        <begin position="223"/>
        <end position="280"/>
    </location>
</feature>
<dbReference type="Gene3D" id="3.10.580.10">
    <property type="entry name" value="CBS-domain"/>
    <property type="match status" value="1"/>
</dbReference>
<evidence type="ECO:0000256" key="1">
    <source>
        <dbReference type="ARBA" id="ARBA00022737"/>
    </source>
</evidence>
<dbReference type="InterPro" id="IPR000644">
    <property type="entry name" value="CBS_dom"/>
</dbReference>
<accession>A0AA35YUK7</accession>
<dbReference type="PANTHER" id="PTHR13780">
    <property type="entry name" value="AMP-ACTIVATED PROTEIN KINASE, GAMMA REGULATORY SUBUNIT"/>
    <property type="match status" value="1"/>
</dbReference>
<sequence>MTTSQSGSSRRSMVLTASSRKKASENGANDSSRRSITTPRPMGPVGERTVKRLRLSKALTVPETTTINEACRRMAARKVDALLLTDSNALLCGILTDKDIATRVVARELDLETTPVSAVMTRNPVFVISDTLAVEALQKMVQGKFRHLPVVENGEVIAILDIAKCLYDAIARMERAAEKGKAIAAAVEGVEKHWGTSVSGSNTFIETLRERLFKPTLSTFISDNSKLVTVSPSDTVLMATKKMLECRISSAVVTVDSKPIGILTSKDILMRNVLILIHLLLMLFI</sequence>
<protein>
    <recommendedName>
        <fullName evidence="5">CBS domain-containing protein</fullName>
    </recommendedName>
</protein>
<feature type="compositionally biased region" description="Polar residues" evidence="4">
    <location>
        <begin position="1"/>
        <end position="18"/>
    </location>
</feature>
<dbReference type="InterPro" id="IPR050511">
    <property type="entry name" value="AMPK_gamma/SDS23_families"/>
</dbReference>
<evidence type="ECO:0000259" key="5">
    <source>
        <dbReference type="PROSITE" id="PS51371"/>
    </source>
</evidence>
<dbReference type="PANTHER" id="PTHR13780:SF130">
    <property type="entry name" value="PB1 DOMAIN, CBS DOMAIN PROTEIN-RELATED"/>
    <property type="match status" value="1"/>
</dbReference>
<dbReference type="EMBL" id="OX465080">
    <property type="protein sequence ID" value="CAI9280550.1"/>
    <property type="molecule type" value="Genomic_DNA"/>
</dbReference>
<feature type="region of interest" description="Disordered" evidence="4">
    <location>
        <begin position="1"/>
        <end position="48"/>
    </location>
</feature>
<feature type="compositionally biased region" description="Polar residues" evidence="4">
    <location>
        <begin position="26"/>
        <end position="38"/>
    </location>
</feature>
<keyword evidence="2 3" id="KW-0129">CBS domain</keyword>
<dbReference type="Gene3D" id="3.90.1280.20">
    <property type="match status" value="1"/>
</dbReference>
<feature type="domain" description="CBS" evidence="5">
    <location>
        <begin position="54"/>
        <end position="111"/>
    </location>
</feature>
<gene>
    <name evidence="6" type="ORF">LSALG_LOCUS20292</name>
</gene>
<dbReference type="CDD" id="cd17781">
    <property type="entry name" value="CBS_pair_MUG70_1"/>
    <property type="match status" value="1"/>
</dbReference>
<evidence type="ECO:0000256" key="3">
    <source>
        <dbReference type="PROSITE-ProRule" id="PRU00703"/>
    </source>
</evidence>
<reference evidence="6" key="1">
    <citation type="submission" date="2023-04" db="EMBL/GenBank/DDBJ databases">
        <authorList>
            <person name="Vijverberg K."/>
            <person name="Xiong W."/>
            <person name="Schranz E."/>
        </authorList>
    </citation>
    <scope>NUCLEOTIDE SEQUENCE</scope>
</reference>
<dbReference type="PROSITE" id="PS51371">
    <property type="entry name" value="CBS"/>
    <property type="match status" value="3"/>
</dbReference>
<dbReference type="AlphaFoldDB" id="A0AA35YUK7"/>
<proteinExistence type="predicted"/>
<evidence type="ECO:0000256" key="2">
    <source>
        <dbReference type="ARBA" id="ARBA00023122"/>
    </source>
</evidence>
<feature type="domain" description="CBS" evidence="5">
    <location>
        <begin position="120"/>
        <end position="178"/>
    </location>
</feature>
<dbReference type="SMART" id="SM00116">
    <property type="entry name" value="CBS"/>
    <property type="match status" value="3"/>
</dbReference>
<dbReference type="Pfam" id="PF00571">
    <property type="entry name" value="CBS"/>
    <property type="match status" value="3"/>
</dbReference>
<evidence type="ECO:0000313" key="6">
    <source>
        <dbReference type="EMBL" id="CAI9280550.1"/>
    </source>
</evidence>
<evidence type="ECO:0000313" key="7">
    <source>
        <dbReference type="Proteomes" id="UP001177003"/>
    </source>
</evidence>